<evidence type="ECO:0000259" key="4">
    <source>
        <dbReference type="Pfam" id="PF10342"/>
    </source>
</evidence>
<evidence type="ECO:0000256" key="1">
    <source>
        <dbReference type="ARBA" id="ARBA00022729"/>
    </source>
</evidence>
<dbReference type="Proteomes" id="UP000284375">
    <property type="component" value="Unassembled WGS sequence"/>
</dbReference>
<dbReference type="AlphaFoldDB" id="A0A423W8G3"/>
<dbReference type="InterPro" id="IPR052479">
    <property type="entry name" value="GPI-anchor_Adhesion_Reg"/>
</dbReference>
<dbReference type="STRING" id="252740.A0A423W8G3"/>
<dbReference type="PANTHER" id="PTHR35185:SF1">
    <property type="entry name" value="UPF0619 GPI-ANCHORED MEMBRANE PROTEIN C1322.10"/>
    <property type="match status" value="1"/>
</dbReference>
<name>A0A423W8G3_CYTCH</name>
<dbReference type="InterPro" id="IPR018466">
    <property type="entry name" value="Kre9/Knh1-like_N"/>
</dbReference>
<gene>
    <name evidence="5" type="ORF">VSDG_03077</name>
</gene>
<reference evidence="5 6" key="1">
    <citation type="submission" date="2015-09" db="EMBL/GenBank/DDBJ databases">
        <title>Host preference determinants of Valsa canker pathogens revealed by comparative genomics.</title>
        <authorList>
            <person name="Yin Z."/>
            <person name="Huang L."/>
        </authorList>
    </citation>
    <scope>NUCLEOTIDE SEQUENCE [LARGE SCALE GENOMIC DNA]</scope>
    <source>
        <strain evidence="5 6">YSFL</strain>
    </source>
</reference>
<comment type="caution">
    <text evidence="5">The sequence shown here is derived from an EMBL/GenBank/DDBJ whole genome shotgun (WGS) entry which is preliminary data.</text>
</comment>
<dbReference type="PANTHER" id="PTHR35185">
    <property type="entry name" value="SERINE/THREONINE-RICH PROTEIN ADG2-RELATED"/>
    <property type="match status" value="1"/>
</dbReference>
<feature type="chain" id="PRO_5019347133" description="Yeast cell wall synthesis Kre9/Knh1-like N-terminal domain-containing protein" evidence="3">
    <location>
        <begin position="17"/>
        <end position="231"/>
    </location>
</feature>
<protein>
    <recommendedName>
        <fullName evidence="4">Yeast cell wall synthesis Kre9/Knh1-like N-terminal domain-containing protein</fullName>
    </recommendedName>
</protein>
<dbReference type="Pfam" id="PF10342">
    <property type="entry name" value="Kre9_KNH"/>
    <property type="match status" value="1"/>
</dbReference>
<keyword evidence="6" id="KW-1185">Reference proteome</keyword>
<accession>A0A423W8G3</accession>
<evidence type="ECO:0000256" key="2">
    <source>
        <dbReference type="SAM" id="MobiDB-lite"/>
    </source>
</evidence>
<feature type="region of interest" description="Disordered" evidence="2">
    <location>
        <begin position="115"/>
        <end position="212"/>
    </location>
</feature>
<evidence type="ECO:0000313" key="6">
    <source>
        <dbReference type="Proteomes" id="UP000284375"/>
    </source>
</evidence>
<organism evidence="5 6">
    <name type="scientific">Cytospora chrysosperma</name>
    <name type="common">Cytospora canker fungus</name>
    <name type="synonym">Sphaeria chrysosperma</name>
    <dbReference type="NCBI Taxonomy" id="252740"/>
    <lineage>
        <taxon>Eukaryota</taxon>
        <taxon>Fungi</taxon>
        <taxon>Dikarya</taxon>
        <taxon>Ascomycota</taxon>
        <taxon>Pezizomycotina</taxon>
        <taxon>Sordariomycetes</taxon>
        <taxon>Sordariomycetidae</taxon>
        <taxon>Diaporthales</taxon>
        <taxon>Cytosporaceae</taxon>
        <taxon>Cytospora</taxon>
    </lineage>
</organism>
<evidence type="ECO:0000313" key="5">
    <source>
        <dbReference type="EMBL" id="ROV99639.1"/>
    </source>
</evidence>
<proteinExistence type="predicted"/>
<sequence length="231" mass="22323">MVSTLTLLALASGAIALQVTSPSKSSVWTVGDSETITWDTVSSDQDSFNIYLSNMASYPSTTILLASDVSSSDGSATIDGSKLTPGVAFTINFTNGTETEQIYAQSSQFNITESTTSSSSSAASSGSSSTTFSTSQTGSSTATTSSSSAATSSSSSSALETASSTASSTGKSSSSATATGTASDSTASATGSSTGTSTGASASSTSATSTSGAGKIVAGWMGLAAVAALAL</sequence>
<feature type="domain" description="Yeast cell wall synthesis Kre9/Knh1-like N-terminal" evidence="4">
    <location>
        <begin position="21"/>
        <end position="111"/>
    </location>
</feature>
<dbReference type="OrthoDB" id="5316007at2759"/>
<evidence type="ECO:0000256" key="3">
    <source>
        <dbReference type="SAM" id="SignalP"/>
    </source>
</evidence>
<keyword evidence="1 3" id="KW-0732">Signal</keyword>
<dbReference type="EMBL" id="LJZO01000010">
    <property type="protein sequence ID" value="ROV99639.1"/>
    <property type="molecule type" value="Genomic_DNA"/>
</dbReference>
<feature type="signal peptide" evidence="3">
    <location>
        <begin position="1"/>
        <end position="16"/>
    </location>
</feature>